<proteinExistence type="predicted"/>
<keyword evidence="1" id="KW-0472">Membrane</keyword>
<feature type="transmembrane region" description="Helical" evidence="1">
    <location>
        <begin position="277"/>
        <end position="306"/>
    </location>
</feature>
<feature type="transmembrane region" description="Helical" evidence="1">
    <location>
        <begin position="110"/>
        <end position="129"/>
    </location>
</feature>
<feature type="transmembrane region" description="Helical" evidence="1">
    <location>
        <begin position="158"/>
        <end position="182"/>
    </location>
</feature>
<feature type="transmembrane region" description="Helical" evidence="1">
    <location>
        <begin position="382"/>
        <end position="399"/>
    </location>
</feature>
<feature type="transmembrane region" description="Helical" evidence="1">
    <location>
        <begin position="35"/>
        <end position="58"/>
    </location>
</feature>
<protein>
    <submittedName>
        <fullName evidence="2">Uncharacterized protein</fullName>
    </submittedName>
</protein>
<keyword evidence="1" id="KW-0812">Transmembrane</keyword>
<dbReference type="EMBL" id="LZZM01000113">
    <property type="protein sequence ID" value="OOM78988.1"/>
    <property type="molecule type" value="Genomic_DNA"/>
</dbReference>
<feature type="transmembrane region" description="Helical" evidence="1">
    <location>
        <begin position="240"/>
        <end position="257"/>
    </location>
</feature>
<feature type="transmembrane region" description="Helical" evidence="1">
    <location>
        <begin position="344"/>
        <end position="361"/>
    </location>
</feature>
<feature type="transmembrane region" description="Helical" evidence="1">
    <location>
        <begin position="318"/>
        <end position="338"/>
    </location>
</feature>
<dbReference type="Proteomes" id="UP000190890">
    <property type="component" value="Unassembled WGS sequence"/>
</dbReference>
<gene>
    <name evidence="2" type="ORF">CLPUN_17150</name>
</gene>
<dbReference type="Pfam" id="PF19528">
    <property type="entry name" value="DUF6056"/>
    <property type="match status" value="1"/>
</dbReference>
<evidence type="ECO:0000313" key="3">
    <source>
        <dbReference type="Proteomes" id="UP000190890"/>
    </source>
</evidence>
<sequence>MTITNFFTNAQEKLYSKYNKIENNYFIKFSIRKTLFIATIIFFAAAMYILNCLTPLIADDYAWGYISGTGTRIENLKDILLSMYNFYFNWRGRIGGEFYNQLFTLAGKPIFNIFNTIIYIINTLLIYHICIETKKIKVSLYIGINLLLWFFVQDYGQVMFWISGACNYLWAITPILIIILIFRKYSINQEVIKNNLINTFIICIVGILAGWSSENGSAGMLVILTLYLVYYYFNNIKISTYIISGYIGSLIGYALLIGAPGNFVRKAVEQSAVNTSIIFRIFMITYFWVAYLFVIFIILSIVFFIGKRYFDLKKNNSIYQAAIFIIASLGAAYCMIASPISPERTWFSVVVFLIISIGILYDKFDFKAVNVDKNTILMLRRLVLAVIIFASCNFIVMYLDTTISTYEIMVQTNQRKQYILNEKAKGNLDVSVPIISHKYPLLAGHDAMHGLSDITTDPNHYANKAVCNYYGINSITGIPAKEKQYLNN</sequence>
<keyword evidence="3" id="KW-1185">Reference proteome</keyword>
<feature type="transmembrane region" description="Helical" evidence="1">
    <location>
        <begin position="136"/>
        <end position="152"/>
    </location>
</feature>
<evidence type="ECO:0000256" key="1">
    <source>
        <dbReference type="SAM" id="Phobius"/>
    </source>
</evidence>
<dbReference type="InterPro" id="IPR045691">
    <property type="entry name" value="DUF6056"/>
</dbReference>
<feature type="transmembrane region" description="Helical" evidence="1">
    <location>
        <begin position="217"/>
        <end position="233"/>
    </location>
</feature>
<organism evidence="2 3">
    <name type="scientific">Clostridium puniceum</name>
    <dbReference type="NCBI Taxonomy" id="29367"/>
    <lineage>
        <taxon>Bacteria</taxon>
        <taxon>Bacillati</taxon>
        <taxon>Bacillota</taxon>
        <taxon>Clostridia</taxon>
        <taxon>Eubacteriales</taxon>
        <taxon>Clostridiaceae</taxon>
        <taxon>Clostridium</taxon>
    </lineage>
</organism>
<reference evidence="2 3" key="1">
    <citation type="submission" date="2016-05" db="EMBL/GenBank/DDBJ databases">
        <title>Microbial solvent formation.</title>
        <authorList>
            <person name="Poehlein A."/>
            <person name="Montoya Solano J.D."/>
            <person name="Flitsch S."/>
            <person name="Krabben P."/>
            <person name="Duerre P."/>
            <person name="Daniel R."/>
        </authorList>
    </citation>
    <scope>NUCLEOTIDE SEQUENCE [LARGE SCALE GENOMIC DNA]</scope>
    <source>
        <strain evidence="2 3">DSM 2619</strain>
    </source>
</reference>
<comment type="caution">
    <text evidence="2">The sequence shown here is derived from an EMBL/GenBank/DDBJ whole genome shotgun (WGS) entry which is preliminary data.</text>
</comment>
<feature type="transmembrane region" description="Helical" evidence="1">
    <location>
        <begin position="194"/>
        <end position="211"/>
    </location>
</feature>
<keyword evidence="1" id="KW-1133">Transmembrane helix</keyword>
<evidence type="ECO:0000313" key="2">
    <source>
        <dbReference type="EMBL" id="OOM78988.1"/>
    </source>
</evidence>
<dbReference type="AlphaFoldDB" id="A0A1S8TMJ4"/>
<dbReference type="STRING" id="29367.CLPUN_17150"/>
<accession>A0A1S8TMJ4</accession>
<name>A0A1S8TMJ4_9CLOT</name>